<keyword evidence="2" id="KW-1185">Reference proteome</keyword>
<dbReference type="EMBL" id="MU970095">
    <property type="protein sequence ID" value="KAK9321592.1"/>
    <property type="molecule type" value="Genomic_DNA"/>
</dbReference>
<comment type="caution">
    <text evidence="1">The sequence shown here is derived from an EMBL/GenBank/DDBJ whole genome shotgun (WGS) entry which is preliminary data.</text>
</comment>
<name>A0ACC3TL24_9ASCO</name>
<evidence type="ECO:0000313" key="2">
    <source>
        <dbReference type="Proteomes" id="UP001489719"/>
    </source>
</evidence>
<sequence length="383" mass="43074">MVSQTPIPTHHTLFFRIRLYSTASTTENNAIVHTPIFSCTLSRTTALPILCGGAHDPFLSLLKLTGGAGVALLIDGKAVRTREQINRLVAIGRFGRKPGALPIGNDSALKLVASTKKRKIPVFDVLYIEQDGEEEDEDAIDIHASPSGSSLSSTSSTSSTLAASPTQTPSILKRLIRRPKTHRQLSSAYPDLEGATVQDTELLLRRAGLHVPRSLRMQVHSEHMKYARYRARDQDDVSPDRSSVYSSRSYASSASTTSTGSFDDRRRAIVFSVGPDDGDEPLFWEDEREDLAAYAQRVQYYHPQQQYAKQGYIFPTYHNVNPAPYMNSLQRQQQWYQYQYQHLQQQQQQTQRMQQAGGHRKGSSLSSLDNGRRLARIYEEEEE</sequence>
<protein>
    <submittedName>
        <fullName evidence="1">Uncharacterized protein</fullName>
    </submittedName>
</protein>
<reference evidence="2" key="1">
    <citation type="journal article" date="2024" name="Front. Bioeng. Biotechnol.">
        <title>Genome-scale model development and genomic sequencing of the oleaginous clade Lipomyces.</title>
        <authorList>
            <person name="Czajka J.J."/>
            <person name="Han Y."/>
            <person name="Kim J."/>
            <person name="Mondo S.J."/>
            <person name="Hofstad B.A."/>
            <person name="Robles A."/>
            <person name="Haridas S."/>
            <person name="Riley R."/>
            <person name="LaButti K."/>
            <person name="Pangilinan J."/>
            <person name="Andreopoulos W."/>
            <person name="Lipzen A."/>
            <person name="Yan J."/>
            <person name="Wang M."/>
            <person name="Ng V."/>
            <person name="Grigoriev I.V."/>
            <person name="Spatafora J.W."/>
            <person name="Magnuson J.K."/>
            <person name="Baker S.E."/>
            <person name="Pomraning K.R."/>
        </authorList>
    </citation>
    <scope>NUCLEOTIDE SEQUENCE [LARGE SCALE GENOMIC DNA]</scope>
    <source>
        <strain evidence="2">CBS 10300</strain>
    </source>
</reference>
<proteinExistence type="predicted"/>
<gene>
    <name evidence="1" type="ORF">V1517DRAFT_326075</name>
</gene>
<accession>A0ACC3TL24</accession>
<organism evidence="1 2">
    <name type="scientific">Lipomyces orientalis</name>
    <dbReference type="NCBI Taxonomy" id="1233043"/>
    <lineage>
        <taxon>Eukaryota</taxon>
        <taxon>Fungi</taxon>
        <taxon>Dikarya</taxon>
        <taxon>Ascomycota</taxon>
        <taxon>Saccharomycotina</taxon>
        <taxon>Lipomycetes</taxon>
        <taxon>Lipomycetales</taxon>
        <taxon>Lipomycetaceae</taxon>
        <taxon>Lipomyces</taxon>
    </lineage>
</organism>
<dbReference type="Proteomes" id="UP001489719">
    <property type="component" value="Unassembled WGS sequence"/>
</dbReference>
<evidence type="ECO:0000313" key="1">
    <source>
        <dbReference type="EMBL" id="KAK9321592.1"/>
    </source>
</evidence>